<dbReference type="InterPro" id="IPR037873">
    <property type="entry name" value="BamE-like"/>
</dbReference>
<dbReference type="Gene3D" id="3.30.1450.10">
    <property type="match status" value="1"/>
</dbReference>
<evidence type="ECO:0008006" key="5">
    <source>
        <dbReference type="Google" id="ProtNLM"/>
    </source>
</evidence>
<dbReference type="OrthoDB" id="6399368at2"/>
<dbReference type="Pfam" id="PF11399">
    <property type="entry name" value="DUF3192"/>
    <property type="match status" value="1"/>
</dbReference>
<dbReference type="RefSeq" id="WP_105052581.1">
    <property type="nucleotide sequence ID" value="NZ_BMYG01000007.1"/>
</dbReference>
<evidence type="ECO:0000256" key="1">
    <source>
        <dbReference type="ARBA" id="ARBA00022729"/>
    </source>
</evidence>
<evidence type="ECO:0000256" key="2">
    <source>
        <dbReference type="SAM" id="SignalP"/>
    </source>
</evidence>
<dbReference type="EMBL" id="MSCH01000003">
    <property type="protein sequence ID" value="PQJ54071.1"/>
    <property type="molecule type" value="Genomic_DNA"/>
</dbReference>
<reference evidence="3 4" key="1">
    <citation type="submission" date="2016-12" db="EMBL/GenBank/DDBJ databases">
        <title>Diversity of luminous bacteria.</title>
        <authorList>
            <person name="Yoshizawa S."/>
            <person name="Kogure K."/>
        </authorList>
    </citation>
    <scope>NUCLEOTIDE SEQUENCE [LARGE SCALE GENOMIC DNA]</scope>
    <source>
        <strain evidence="3 4">SA4-48</strain>
    </source>
</reference>
<evidence type="ECO:0000313" key="3">
    <source>
        <dbReference type="EMBL" id="PQJ54071.1"/>
    </source>
</evidence>
<keyword evidence="1 2" id="KW-0732">Signal</keyword>
<dbReference type="InterPro" id="IPR021534">
    <property type="entry name" value="DUF3192"/>
</dbReference>
<dbReference type="Proteomes" id="UP000239007">
    <property type="component" value="Unassembled WGS sequence"/>
</dbReference>
<keyword evidence="4" id="KW-1185">Reference proteome</keyword>
<sequence>MNQTFKTLLIALPLTLSLTGCVVVVGNDDDSSTEWKQVQELNKTNITALEVGASLTDIKTKMGTPNINEAFSKNNQQYQVLFYRTRHKHSDGETTKDECTALIFEDGLLTSWGEKAYQKL</sequence>
<protein>
    <recommendedName>
        <fullName evidence="5">DUF3192 domain-containing protein</fullName>
    </recommendedName>
</protein>
<feature type="signal peptide" evidence="2">
    <location>
        <begin position="1"/>
        <end position="22"/>
    </location>
</feature>
<organism evidence="3 4">
    <name type="scientific">Psychrosphaera saromensis</name>
    <dbReference type="NCBI Taxonomy" id="716813"/>
    <lineage>
        <taxon>Bacteria</taxon>
        <taxon>Pseudomonadati</taxon>
        <taxon>Pseudomonadota</taxon>
        <taxon>Gammaproteobacteria</taxon>
        <taxon>Alteromonadales</taxon>
        <taxon>Pseudoalteromonadaceae</taxon>
        <taxon>Psychrosphaera</taxon>
    </lineage>
</organism>
<evidence type="ECO:0000313" key="4">
    <source>
        <dbReference type="Proteomes" id="UP000239007"/>
    </source>
</evidence>
<accession>A0A2S7UXS5</accession>
<comment type="caution">
    <text evidence="3">The sequence shown here is derived from an EMBL/GenBank/DDBJ whole genome shotgun (WGS) entry which is preliminary data.</text>
</comment>
<gene>
    <name evidence="3" type="ORF">BTO11_10690</name>
</gene>
<feature type="chain" id="PRO_5015468367" description="DUF3192 domain-containing protein" evidence="2">
    <location>
        <begin position="23"/>
        <end position="120"/>
    </location>
</feature>
<dbReference type="PROSITE" id="PS51257">
    <property type="entry name" value="PROKAR_LIPOPROTEIN"/>
    <property type="match status" value="1"/>
</dbReference>
<dbReference type="AlphaFoldDB" id="A0A2S7UXS5"/>
<name>A0A2S7UXS5_9GAMM</name>
<proteinExistence type="predicted"/>